<proteinExistence type="predicted"/>
<evidence type="ECO:0000313" key="3">
    <source>
        <dbReference type="Proteomes" id="UP000612282"/>
    </source>
</evidence>
<dbReference type="Proteomes" id="UP000612282">
    <property type="component" value="Unassembled WGS sequence"/>
</dbReference>
<organism evidence="2 3">
    <name type="scientific">Actinoplanes couchii</name>
    <dbReference type="NCBI Taxonomy" id="403638"/>
    <lineage>
        <taxon>Bacteria</taxon>
        <taxon>Bacillati</taxon>
        <taxon>Actinomycetota</taxon>
        <taxon>Actinomycetes</taxon>
        <taxon>Micromonosporales</taxon>
        <taxon>Micromonosporaceae</taxon>
        <taxon>Actinoplanes</taxon>
    </lineage>
</organism>
<evidence type="ECO:0000256" key="1">
    <source>
        <dbReference type="SAM" id="MobiDB-lite"/>
    </source>
</evidence>
<sequence>MVVKPLSTAPIRVIMPPAAEHLSSTLGLPNPRQAPPAGDLTRRHPPGAGDDGEDMLRRLPATAAVMTVLALTTGCTPGPKGAPAEAATASPSASVDPDSFVGVVRAQLPEIAAGRTDRQIQDIAATACTGLAAGRPGDEIVDTTRALGTTDADATDHATARELIKLAIDRTCLPQAPRVDEF</sequence>
<comment type="caution">
    <text evidence="2">The sequence shown here is derived from an EMBL/GenBank/DDBJ whole genome shotgun (WGS) entry which is preliminary data.</text>
</comment>
<dbReference type="EMBL" id="BOMG01000114">
    <property type="protein sequence ID" value="GID60733.1"/>
    <property type="molecule type" value="Genomic_DNA"/>
</dbReference>
<evidence type="ECO:0008006" key="4">
    <source>
        <dbReference type="Google" id="ProtNLM"/>
    </source>
</evidence>
<keyword evidence="3" id="KW-1185">Reference proteome</keyword>
<name>A0ABQ3XQF2_9ACTN</name>
<accession>A0ABQ3XQF2</accession>
<protein>
    <recommendedName>
        <fullName evidence="4">DUF732 domain-containing protein</fullName>
    </recommendedName>
</protein>
<gene>
    <name evidence="2" type="ORF">Aco03nite_091370</name>
</gene>
<feature type="region of interest" description="Disordered" evidence="1">
    <location>
        <begin position="22"/>
        <end position="54"/>
    </location>
</feature>
<reference evidence="2 3" key="1">
    <citation type="submission" date="2021-01" db="EMBL/GenBank/DDBJ databases">
        <title>Whole genome shotgun sequence of Actinoplanes couchii NBRC 106145.</title>
        <authorList>
            <person name="Komaki H."/>
            <person name="Tamura T."/>
        </authorList>
    </citation>
    <scope>NUCLEOTIDE SEQUENCE [LARGE SCALE GENOMIC DNA]</scope>
    <source>
        <strain evidence="2 3">NBRC 106145</strain>
    </source>
</reference>
<evidence type="ECO:0000313" key="2">
    <source>
        <dbReference type="EMBL" id="GID60733.1"/>
    </source>
</evidence>